<dbReference type="Pfam" id="PF00271">
    <property type="entry name" value="Helicase_C"/>
    <property type="match status" value="1"/>
</dbReference>
<dbReference type="PANTHER" id="PTHR14074:SF16">
    <property type="entry name" value="ANTIVIRAL INNATE IMMUNE RESPONSE RECEPTOR RIG-I"/>
    <property type="match status" value="1"/>
</dbReference>
<sequence length="728" mass="85573">MNDNKEDTTEDFNLKLRDYQDRIFKKCIKENLIVCLPTGSGKTIIAIELIKYLLPQTLGNYPTKAKRTFFLAPKRVLTLQQYYAIEKFVTAKILMLTGDDEPDKFDKQQWMIRLKENQIFVVTPDILLDILSKGYIKVHNLNLIIFDEMHWAFRNGTEPSNHPYSRIMSIVKAAKNLDKPRILCLSASIFANDSQSILESIDDSLRKIEQLYHARIESGGFSYAHKYKQELLEYNQTFFNIDIGFDFDRLFRIFDASKHISLLKQFQLAFMKIQKTIMGEMGVWFTLEYIKLCCNSLNDNRFEISDVMMKIMKYIDKRIRHWLCEHKGIVYHEHEYQPILMKTDLISILSENDENFTFLKLGFICGSFMKDFLHFDFIHSNSQYLSKLRENQINFIIATSVLEEGIDVPICNVVIRYDGVDNYRAYCQSRGRARHDHSYFYIMTLNSEAKKVRKKIHNYRKIDDLLVNIKSSDYIDCFERESQNKNEDDFFHTDSNNHLLDEDILSIQPYQNGQSTLHPLGSLQLLNRYLMKLPHDLFTQQQMPLELFIKLPTDTKSNDIKYGYIFIFPINSNHAGTVIKGGYFKQKKSAAMHCAFRACKFLIDHGDIDENLNIFQRRFILEQHSSELNIRYVKGIDDEKQFETRRHLNKTSDYFQAIIDFDHNVNTDFIYYLYALEFKAGSFDPTKLGADLQSQLYKPLFISTNESNNHDDNQTIGLLLSQKHPIDF</sequence>
<dbReference type="SMART" id="SM00490">
    <property type="entry name" value="HELICc"/>
    <property type="match status" value="1"/>
</dbReference>
<dbReference type="GO" id="GO:0005524">
    <property type="term" value="F:ATP binding"/>
    <property type="evidence" value="ECO:0007669"/>
    <property type="project" value="UniProtKB-KW"/>
</dbReference>
<evidence type="ECO:0000313" key="7">
    <source>
        <dbReference type="Proteomes" id="UP000194236"/>
    </source>
</evidence>
<evidence type="ECO:0000256" key="1">
    <source>
        <dbReference type="ARBA" id="ARBA00022741"/>
    </source>
</evidence>
<dbReference type="InterPro" id="IPR027417">
    <property type="entry name" value="P-loop_NTPase"/>
</dbReference>
<proteinExistence type="predicted"/>
<dbReference type="AlphaFoldDB" id="A0A1Y3AP24"/>
<evidence type="ECO:0000259" key="5">
    <source>
        <dbReference type="PROSITE" id="PS51194"/>
    </source>
</evidence>
<evidence type="ECO:0000313" key="6">
    <source>
        <dbReference type="EMBL" id="OTF69236.1"/>
    </source>
</evidence>
<evidence type="ECO:0000256" key="2">
    <source>
        <dbReference type="ARBA" id="ARBA00022801"/>
    </source>
</evidence>
<keyword evidence="2" id="KW-0378">Hydrolase</keyword>
<dbReference type="Pfam" id="PF00270">
    <property type="entry name" value="DEAD"/>
    <property type="match status" value="1"/>
</dbReference>
<keyword evidence="1" id="KW-0547">Nucleotide-binding</keyword>
<dbReference type="SMART" id="SM00487">
    <property type="entry name" value="DEXDc"/>
    <property type="match status" value="1"/>
</dbReference>
<name>A0A1Y3AP24_EURMA</name>
<reference evidence="6 7" key="1">
    <citation type="submission" date="2017-03" db="EMBL/GenBank/DDBJ databases">
        <title>Genome Survey of Euroglyphus maynei.</title>
        <authorList>
            <person name="Arlian L.G."/>
            <person name="Morgan M.S."/>
            <person name="Rider S.D."/>
        </authorList>
    </citation>
    <scope>NUCLEOTIDE SEQUENCE [LARGE SCALE GENOMIC DNA]</scope>
    <source>
        <strain evidence="6">Arlian Lab</strain>
        <tissue evidence="6">Whole body</tissue>
    </source>
</reference>
<dbReference type="Pfam" id="PF03368">
    <property type="entry name" value="Dicer_dimer"/>
    <property type="match status" value="1"/>
</dbReference>
<feature type="domain" description="Helicase ATP-binding" evidence="4">
    <location>
        <begin position="23"/>
        <end position="207"/>
    </location>
</feature>
<dbReference type="Gene3D" id="3.40.50.300">
    <property type="entry name" value="P-loop containing nucleotide triphosphate hydrolases"/>
    <property type="match status" value="2"/>
</dbReference>
<dbReference type="InterPro" id="IPR014001">
    <property type="entry name" value="Helicase_ATP-bd"/>
</dbReference>
<keyword evidence="3" id="KW-0067">ATP-binding</keyword>
<dbReference type="GO" id="GO:0005737">
    <property type="term" value="C:cytoplasm"/>
    <property type="evidence" value="ECO:0007669"/>
    <property type="project" value="TreeGrafter"/>
</dbReference>
<protein>
    <submittedName>
        <fullName evidence="6">Endoribonuclease Dicer-like protein</fullName>
    </submittedName>
</protein>
<dbReference type="InterPro" id="IPR005034">
    <property type="entry name" value="Dicer_dimerisation"/>
</dbReference>
<feature type="non-terminal residue" evidence="6">
    <location>
        <position position="728"/>
    </location>
</feature>
<dbReference type="PROSITE" id="PS51194">
    <property type="entry name" value="HELICASE_CTER"/>
    <property type="match status" value="1"/>
</dbReference>
<gene>
    <name evidence="6" type="ORF">BLA29_001304</name>
</gene>
<dbReference type="InterPro" id="IPR051363">
    <property type="entry name" value="RLR_Helicase"/>
</dbReference>
<dbReference type="Gene3D" id="3.30.160.380">
    <property type="entry name" value="Dicer dimerisation domain"/>
    <property type="match status" value="1"/>
</dbReference>
<dbReference type="GO" id="GO:0003676">
    <property type="term" value="F:nucleic acid binding"/>
    <property type="evidence" value="ECO:0007669"/>
    <property type="project" value="InterPro"/>
</dbReference>
<keyword evidence="7" id="KW-1185">Reference proteome</keyword>
<dbReference type="SUPFAM" id="SSF52540">
    <property type="entry name" value="P-loop containing nucleoside triphosphate hydrolases"/>
    <property type="match status" value="1"/>
</dbReference>
<comment type="caution">
    <text evidence="6">The sequence shown here is derived from an EMBL/GenBank/DDBJ whole genome shotgun (WGS) entry which is preliminary data.</text>
</comment>
<organism evidence="6 7">
    <name type="scientific">Euroglyphus maynei</name>
    <name type="common">Mayne's house dust mite</name>
    <dbReference type="NCBI Taxonomy" id="6958"/>
    <lineage>
        <taxon>Eukaryota</taxon>
        <taxon>Metazoa</taxon>
        <taxon>Ecdysozoa</taxon>
        <taxon>Arthropoda</taxon>
        <taxon>Chelicerata</taxon>
        <taxon>Arachnida</taxon>
        <taxon>Acari</taxon>
        <taxon>Acariformes</taxon>
        <taxon>Sarcoptiformes</taxon>
        <taxon>Astigmata</taxon>
        <taxon>Psoroptidia</taxon>
        <taxon>Analgoidea</taxon>
        <taxon>Pyroglyphidae</taxon>
        <taxon>Pyroglyphinae</taxon>
        <taxon>Euroglyphus</taxon>
    </lineage>
</organism>
<dbReference type="Proteomes" id="UP000194236">
    <property type="component" value="Unassembled WGS sequence"/>
</dbReference>
<dbReference type="GO" id="GO:0016891">
    <property type="term" value="F:RNA endonuclease activity producing 5'-phosphomonoesters, hydrolytic mechanism"/>
    <property type="evidence" value="ECO:0007669"/>
    <property type="project" value="InterPro"/>
</dbReference>
<feature type="domain" description="Helicase C-terminal" evidence="5">
    <location>
        <begin position="314"/>
        <end position="473"/>
    </location>
</feature>
<dbReference type="InterPro" id="IPR011545">
    <property type="entry name" value="DEAD/DEAH_box_helicase_dom"/>
</dbReference>
<dbReference type="OrthoDB" id="6513042at2759"/>
<dbReference type="EMBL" id="MUJZ01071555">
    <property type="protein sequence ID" value="OTF69236.1"/>
    <property type="molecule type" value="Genomic_DNA"/>
</dbReference>
<evidence type="ECO:0000259" key="4">
    <source>
        <dbReference type="PROSITE" id="PS51192"/>
    </source>
</evidence>
<dbReference type="PROSITE" id="PS51192">
    <property type="entry name" value="HELICASE_ATP_BIND_1"/>
    <property type="match status" value="1"/>
</dbReference>
<dbReference type="InterPro" id="IPR001650">
    <property type="entry name" value="Helicase_C-like"/>
</dbReference>
<accession>A0A1Y3AP24</accession>
<dbReference type="InterPro" id="IPR038248">
    <property type="entry name" value="Dicer_dimer_sf"/>
</dbReference>
<evidence type="ECO:0000256" key="3">
    <source>
        <dbReference type="ARBA" id="ARBA00022840"/>
    </source>
</evidence>
<dbReference type="PANTHER" id="PTHR14074">
    <property type="entry name" value="HELICASE WITH DEATH DOMAIN-RELATED"/>
    <property type="match status" value="1"/>
</dbReference>